<dbReference type="EMBL" id="UINC01048497">
    <property type="protein sequence ID" value="SVB59095.1"/>
    <property type="molecule type" value="Genomic_DNA"/>
</dbReference>
<organism evidence="1">
    <name type="scientific">marine metagenome</name>
    <dbReference type="NCBI Taxonomy" id="408172"/>
    <lineage>
        <taxon>unclassified sequences</taxon>
        <taxon>metagenomes</taxon>
        <taxon>ecological metagenomes</taxon>
    </lineage>
</organism>
<gene>
    <name evidence="1" type="ORF">METZ01_LOCUS211949</name>
</gene>
<accession>A0A382F8S6</accession>
<feature type="non-terminal residue" evidence="1">
    <location>
        <position position="46"/>
    </location>
</feature>
<proteinExistence type="predicted"/>
<evidence type="ECO:0000313" key="1">
    <source>
        <dbReference type="EMBL" id="SVB59095.1"/>
    </source>
</evidence>
<name>A0A382F8S6_9ZZZZ</name>
<protein>
    <submittedName>
        <fullName evidence="1">Uncharacterized protein</fullName>
    </submittedName>
</protein>
<sequence length="46" mass="5082">MGTIPKLPPITVFKHMDKCGQEAINPALIINPSNRGVKFTAVYLEK</sequence>
<dbReference type="AlphaFoldDB" id="A0A382F8S6"/>
<reference evidence="1" key="1">
    <citation type="submission" date="2018-05" db="EMBL/GenBank/DDBJ databases">
        <authorList>
            <person name="Lanie J.A."/>
            <person name="Ng W.-L."/>
            <person name="Kazmierczak K.M."/>
            <person name="Andrzejewski T.M."/>
            <person name="Davidsen T.M."/>
            <person name="Wayne K.J."/>
            <person name="Tettelin H."/>
            <person name="Glass J.I."/>
            <person name="Rusch D."/>
            <person name="Podicherti R."/>
            <person name="Tsui H.-C.T."/>
            <person name="Winkler M.E."/>
        </authorList>
    </citation>
    <scope>NUCLEOTIDE SEQUENCE</scope>
</reference>